<sequence length="666" mass="78775">MQEYQNYSFLNDIPNQKIQLTEESCKIIEKLELKEKNYQKKILQLQKENIILTNNIKDLEDQKKRLRQQKLEYQKELELSKHKITILENEIDNIEIVHSCTSNSGFNKDSPEKSFKKLRRKILDYKDKFQIDTSKKEEIIQENIRLNTVIEEMQAKLEKANQVQDEIDKYENIFDQQTISFKKIQAILQGFFNDFEEIRVYQQLESDLISTNFLQFSQKINSLNSDTLIISNELIQETILTLLNQIEFGIKASLNLKKSYVEISDQLQLKDSENEQQYLQFENMQKQLQDALDARELYENENNYLKSQIEELAEQYLQEKNMILKKFTIEAQEEQFQLKSETEKLQKENQFLDEIMNKLVNLMPSQDTQELIQEIVSRARSILVIEKERIYIEQLLQINEQNMKLAIQSLPQDITDDDVCVIRKNVERFRESLKNCSQQKQMLVNELSDLLSKLDRAAIIQAHRLQAIRSTEQDEIINQAYLDLIEKEKQIQKNQNSSKTQKDTQEIVYRSARELLQQKVKREGNPLLSKNTQQRNQDLIQEELEIDQKLKSSLQNGSFTIKSILSNNRSYKEQALLVENDQSLIKNKKKDLSELLEDDQNKDKSLLQKHMLLKRNQFIVRGENPLNLDIDKSQDDYFSKLDYSKSNASEINLGQIDQQNQEKDDL</sequence>
<feature type="coiled-coil region" evidence="1">
    <location>
        <begin position="281"/>
        <end position="315"/>
    </location>
</feature>
<dbReference type="Proteomes" id="UP000009168">
    <property type="component" value="Unassembled WGS sequence"/>
</dbReference>
<evidence type="ECO:0000256" key="1">
    <source>
        <dbReference type="SAM" id="Coils"/>
    </source>
</evidence>
<dbReference type="AlphaFoldDB" id="Q22V38"/>
<organism evidence="2 3">
    <name type="scientific">Tetrahymena thermophila (strain SB210)</name>
    <dbReference type="NCBI Taxonomy" id="312017"/>
    <lineage>
        <taxon>Eukaryota</taxon>
        <taxon>Sar</taxon>
        <taxon>Alveolata</taxon>
        <taxon>Ciliophora</taxon>
        <taxon>Intramacronucleata</taxon>
        <taxon>Oligohymenophorea</taxon>
        <taxon>Hymenostomatida</taxon>
        <taxon>Tetrahymenina</taxon>
        <taxon>Tetrahymenidae</taxon>
        <taxon>Tetrahymena</taxon>
    </lineage>
</organism>
<keyword evidence="3" id="KW-1185">Reference proteome</keyword>
<gene>
    <name evidence="2" type="ORF">TTHERM_00575620</name>
</gene>
<dbReference type="GeneID" id="7824158"/>
<feature type="coiled-coil region" evidence="1">
    <location>
        <begin position="426"/>
        <end position="453"/>
    </location>
</feature>
<evidence type="ECO:0000313" key="2">
    <source>
        <dbReference type="EMBL" id="EAR89110.2"/>
    </source>
</evidence>
<name>Q22V38_TETTS</name>
<dbReference type="KEGG" id="tet:TTHERM_00575620"/>
<feature type="coiled-coil region" evidence="1">
    <location>
        <begin position="28"/>
        <end position="90"/>
    </location>
</feature>
<reference evidence="3" key="1">
    <citation type="journal article" date="2006" name="PLoS Biol.">
        <title>Macronuclear genome sequence of the ciliate Tetrahymena thermophila, a model eukaryote.</title>
        <authorList>
            <person name="Eisen J.A."/>
            <person name="Coyne R.S."/>
            <person name="Wu M."/>
            <person name="Wu D."/>
            <person name="Thiagarajan M."/>
            <person name="Wortman J.R."/>
            <person name="Badger J.H."/>
            <person name="Ren Q."/>
            <person name="Amedeo P."/>
            <person name="Jones K.M."/>
            <person name="Tallon L.J."/>
            <person name="Delcher A.L."/>
            <person name="Salzberg S.L."/>
            <person name="Silva J.C."/>
            <person name="Haas B.J."/>
            <person name="Majoros W.H."/>
            <person name="Farzad M."/>
            <person name="Carlton J.M."/>
            <person name="Smith R.K. Jr."/>
            <person name="Garg J."/>
            <person name="Pearlman R.E."/>
            <person name="Karrer K.M."/>
            <person name="Sun L."/>
            <person name="Manning G."/>
            <person name="Elde N.C."/>
            <person name="Turkewitz A.P."/>
            <person name="Asai D.J."/>
            <person name="Wilkes D.E."/>
            <person name="Wang Y."/>
            <person name="Cai H."/>
            <person name="Collins K."/>
            <person name="Stewart B.A."/>
            <person name="Lee S.R."/>
            <person name="Wilamowska K."/>
            <person name="Weinberg Z."/>
            <person name="Ruzzo W.L."/>
            <person name="Wloga D."/>
            <person name="Gaertig J."/>
            <person name="Frankel J."/>
            <person name="Tsao C.-C."/>
            <person name="Gorovsky M.A."/>
            <person name="Keeling P.J."/>
            <person name="Waller R.F."/>
            <person name="Patron N.J."/>
            <person name="Cherry J.M."/>
            <person name="Stover N.A."/>
            <person name="Krieger C.J."/>
            <person name="del Toro C."/>
            <person name="Ryder H.F."/>
            <person name="Williamson S.C."/>
            <person name="Barbeau R.A."/>
            <person name="Hamilton E.P."/>
            <person name="Orias E."/>
        </authorList>
    </citation>
    <scope>NUCLEOTIDE SEQUENCE [LARGE SCALE GENOMIC DNA]</scope>
    <source>
        <strain evidence="3">SB210</strain>
    </source>
</reference>
<dbReference type="InParanoid" id="Q22V38"/>
<dbReference type="HOGENOM" id="CLU_421835_0_0_1"/>
<proteinExistence type="predicted"/>
<protein>
    <submittedName>
        <fullName evidence="2">Uncharacterized protein</fullName>
    </submittedName>
</protein>
<feature type="coiled-coil region" evidence="1">
    <location>
        <begin position="136"/>
        <end position="173"/>
    </location>
</feature>
<accession>Q22V38</accession>
<dbReference type="RefSeq" id="XP_001009355.2">
    <property type="nucleotide sequence ID" value="XM_001009355.3"/>
</dbReference>
<keyword evidence="1" id="KW-0175">Coiled coil</keyword>
<dbReference type="EMBL" id="GG662798">
    <property type="protein sequence ID" value="EAR89110.2"/>
    <property type="molecule type" value="Genomic_DNA"/>
</dbReference>
<evidence type="ECO:0000313" key="3">
    <source>
        <dbReference type="Proteomes" id="UP000009168"/>
    </source>
</evidence>